<comment type="catalytic activity">
    <reaction evidence="12">
        <text>L-seryl-[protein] + ATP = O-phospho-L-seryl-[protein] + ADP + H(+)</text>
        <dbReference type="Rhea" id="RHEA:17989"/>
        <dbReference type="Rhea" id="RHEA-COMP:9863"/>
        <dbReference type="Rhea" id="RHEA-COMP:11604"/>
        <dbReference type="ChEBI" id="CHEBI:15378"/>
        <dbReference type="ChEBI" id="CHEBI:29999"/>
        <dbReference type="ChEBI" id="CHEBI:30616"/>
        <dbReference type="ChEBI" id="CHEBI:83421"/>
        <dbReference type="ChEBI" id="CHEBI:456216"/>
        <dbReference type="EC" id="2.7.11.1"/>
    </reaction>
</comment>
<keyword evidence="7" id="KW-0418">Kinase</keyword>
<comment type="similarity">
    <text evidence="1">Belongs to the PI3/PI4-kinase family.</text>
</comment>
<dbReference type="InterPro" id="IPR036738">
    <property type="entry name" value="FRB_sf"/>
</dbReference>
<organism evidence="18 19">
    <name type="scientific">Jimgerdemannia flammicorona</name>
    <dbReference type="NCBI Taxonomy" id="994334"/>
    <lineage>
        <taxon>Eukaryota</taxon>
        <taxon>Fungi</taxon>
        <taxon>Fungi incertae sedis</taxon>
        <taxon>Mucoromycota</taxon>
        <taxon>Mucoromycotina</taxon>
        <taxon>Endogonomycetes</taxon>
        <taxon>Endogonales</taxon>
        <taxon>Endogonaceae</taxon>
        <taxon>Jimgerdemannia</taxon>
    </lineage>
</organism>
<dbReference type="InterPro" id="IPR018936">
    <property type="entry name" value="PI3/4_kinase_CS"/>
</dbReference>
<reference evidence="18 19" key="1">
    <citation type="journal article" date="2018" name="New Phytol.">
        <title>Phylogenomics of Endogonaceae and evolution of mycorrhizas within Mucoromycota.</title>
        <authorList>
            <person name="Chang Y."/>
            <person name="Desiro A."/>
            <person name="Na H."/>
            <person name="Sandor L."/>
            <person name="Lipzen A."/>
            <person name="Clum A."/>
            <person name="Barry K."/>
            <person name="Grigoriev I.V."/>
            <person name="Martin F.M."/>
            <person name="Stajich J.E."/>
            <person name="Smith M.E."/>
            <person name="Bonito G."/>
            <person name="Spatafora J.W."/>
        </authorList>
    </citation>
    <scope>NUCLEOTIDE SEQUENCE [LARGE SCALE GENOMIC DNA]</scope>
    <source>
        <strain evidence="18 19">GMNB39</strain>
    </source>
</reference>
<dbReference type="GO" id="GO:0031137">
    <property type="term" value="P:regulation of conjugation with cellular fusion"/>
    <property type="evidence" value="ECO:0007669"/>
    <property type="project" value="UniProtKB-ARBA"/>
</dbReference>
<dbReference type="GO" id="GO:0045944">
    <property type="term" value="P:positive regulation of transcription by RNA polymerase II"/>
    <property type="evidence" value="ECO:0007669"/>
    <property type="project" value="UniProtKB-ARBA"/>
</dbReference>
<dbReference type="InterPro" id="IPR016024">
    <property type="entry name" value="ARM-type_fold"/>
</dbReference>
<evidence type="ECO:0000256" key="6">
    <source>
        <dbReference type="ARBA" id="ARBA00022741"/>
    </source>
</evidence>
<keyword evidence="19" id="KW-1185">Reference proteome</keyword>
<evidence type="ECO:0000256" key="3">
    <source>
        <dbReference type="ARBA" id="ARBA00022527"/>
    </source>
</evidence>
<dbReference type="SUPFAM" id="SSF56112">
    <property type="entry name" value="Protein kinase-like (PK-like)"/>
    <property type="match status" value="1"/>
</dbReference>
<dbReference type="SMART" id="SM01343">
    <property type="entry name" value="FATC"/>
    <property type="match status" value="1"/>
</dbReference>
<keyword evidence="8" id="KW-0067">ATP-binding</keyword>
<dbReference type="PANTHER" id="PTHR11139">
    <property type="entry name" value="ATAXIA TELANGIECTASIA MUTATED ATM -RELATED"/>
    <property type="match status" value="1"/>
</dbReference>
<dbReference type="Proteomes" id="UP000268093">
    <property type="component" value="Unassembled WGS sequence"/>
</dbReference>
<proteinExistence type="inferred from homology"/>
<dbReference type="Pfam" id="PF08771">
    <property type="entry name" value="FRB_dom"/>
    <property type="match status" value="1"/>
</dbReference>
<evidence type="ECO:0000256" key="11">
    <source>
        <dbReference type="ARBA" id="ARBA00047899"/>
    </source>
</evidence>
<dbReference type="PROSITE" id="PS51190">
    <property type="entry name" value="FATC"/>
    <property type="match status" value="1"/>
</dbReference>
<dbReference type="GO" id="GO:0005634">
    <property type="term" value="C:nucleus"/>
    <property type="evidence" value="ECO:0007669"/>
    <property type="project" value="TreeGrafter"/>
</dbReference>
<dbReference type="InterPro" id="IPR036940">
    <property type="entry name" value="PI3/4_kinase_cat_sf"/>
</dbReference>
<evidence type="ECO:0000256" key="9">
    <source>
        <dbReference type="ARBA" id="ARBA00023254"/>
    </source>
</evidence>
<dbReference type="GO" id="GO:0005737">
    <property type="term" value="C:cytoplasm"/>
    <property type="evidence" value="ECO:0007669"/>
    <property type="project" value="TreeGrafter"/>
</dbReference>
<dbReference type="CDD" id="cd05169">
    <property type="entry name" value="PIKKc_TOR"/>
    <property type="match status" value="1"/>
</dbReference>
<comment type="caution">
    <text evidence="18">The sequence shown here is derived from an EMBL/GenBank/DDBJ whole genome shotgun (WGS) entry which is preliminary data.</text>
</comment>
<dbReference type="InterPro" id="IPR057564">
    <property type="entry name" value="HEAT_ATR"/>
</dbReference>
<dbReference type="Pfam" id="PF02260">
    <property type="entry name" value="FATC"/>
    <property type="match status" value="1"/>
</dbReference>
<dbReference type="GO" id="GO:0016242">
    <property type="term" value="P:negative regulation of macroautophagy"/>
    <property type="evidence" value="ECO:0007669"/>
    <property type="project" value="TreeGrafter"/>
</dbReference>
<evidence type="ECO:0000256" key="2">
    <source>
        <dbReference type="ARBA" id="ARBA00012513"/>
    </source>
</evidence>
<dbReference type="GO" id="GO:0051321">
    <property type="term" value="P:meiotic cell cycle"/>
    <property type="evidence" value="ECO:0007669"/>
    <property type="project" value="UniProtKB-KW"/>
</dbReference>
<evidence type="ECO:0000256" key="4">
    <source>
        <dbReference type="ARBA" id="ARBA00022679"/>
    </source>
</evidence>
<dbReference type="PROSITE" id="PS50077">
    <property type="entry name" value="HEAT_REPEAT"/>
    <property type="match status" value="1"/>
</dbReference>
<evidence type="ECO:0000256" key="7">
    <source>
        <dbReference type="ARBA" id="ARBA00022777"/>
    </source>
</evidence>
<dbReference type="InterPro" id="IPR021133">
    <property type="entry name" value="HEAT_type_2"/>
</dbReference>
<gene>
    <name evidence="18" type="ORF">BC936DRAFT_137191</name>
</gene>
<evidence type="ECO:0000313" key="18">
    <source>
        <dbReference type="EMBL" id="RUP43432.1"/>
    </source>
</evidence>
<dbReference type="GO" id="GO:0005524">
    <property type="term" value="F:ATP binding"/>
    <property type="evidence" value="ECO:0007669"/>
    <property type="project" value="UniProtKB-KW"/>
</dbReference>
<dbReference type="GO" id="GO:0004674">
    <property type="term" value="F:protein serine/threonine kinase activity"/>
    <property type="evidence" value="ECO:0007669"/>
    <property type="project" value="UniProtKB-KW"/>
</dbReference>
<feature type="domain" description="PI3K/PI4K catalytic" evidence="15">
    <location>
        <begin position="1503"/>
        <end position="1819"/>
    </location>
</feature>
<dbReference type="Gene3D" id="1.10.1070.11">
    <property type="entry name" value="Phosphatidylinositol 3-/4-kinase, catalytic domain"/>
    <property type="match status" value="1"/>
</dbReference>
<feature type="domain" description="FATC" evidence="17">
    <location>
        <begin position="1862"/>
        <end position="1890"/>
    </location>
</feature>
<protein>
    <recommendedName>
        <fullName evidence="2">non-specific serine/threonine protein kinase</fullName>
        <ecNumber evidence="2">2.7.11.1</ecNumber>
    </recommendedName>
</protein>
<feature type="region of interest" description="Disordered" evidence="14">
    <location>
        <begin position="1781"/>
        <end position="1805"/>
    </location>
</feature>
<dbReference type="InterPro" id="IPR003152">
    <property type="entry name" value="FATC_dom"/>
</dbReference>
<dbReference type="GO" id="GO:0031931">
    <property type="term" value="C:TORC1 complex"/>
    <property type="evidence" value="ECO:0007669"/>
    <property type="project" value="TreeGrafter"/>
</dbReference>
<keyword evidence="10" id="KW-0131">Cell cycle</keyword>
<comment type="catalytic activity">
    <reaction evidence="11">
        <text>L-threonyl-[protein] + ATP = O-phospho-L-threonyl-[protein] + ADP + H(+)</text>
        <dbReference type="Rhea" id="RHEA:46608"/>
        <dbReference type="Rhea" id="RHEA-COMP:11060"/>
        <dbReference type="Rhea" id="RHEA-COMP:11605"/>
        <dbReference type="ChEBI" id="CHEBI:15378"/>
        <dbReference type="ChEBI" id="CHEBI:30013"/>
        <dbReference type="ChEBI" id="CHEBI:30616"/>
        <dbReference type="ChEBI" id="CHEBI:61977"/>
        <dbReference type="ChEBI" id="CHEBI:456216"/>
        <dbReference type="EC" id="2.7.11.1"/>
    </reaction>
</comment>
<dbReference type="PROSITE" id="PS51189">
    <property type="entry name" value="FAT"/>
    <property type="match status" value="1"/>
</dbReference>
<name>A0A433CXW4_9FUNG</name>
<dbReference type="GO" id="GO:0044877">
    <property type="term" value="F:protein-containing complex binding"/>
    <property type="evidence" value="ECO:0007669"/>
    <property type="project" value="InterPro"/>
</dbReference>
<dbReference type="SMART" id="SM00146">
    <property type="entry name" value="PI3Kc"/>
    <property type="match status" value="1"/>
</dbReference>
<dbReference type="SMART" id="SM01346">
    <property type="entry name" value="DUF3385"/>
    <property type="match status" value="1"/>
</dbReference>
<dbReference type="InterPro" id="IPR014009">
    <property type="entry name" value="PIK_FAT"/>
</dbReference>
<feature type="domain" description="FAT" evidence="16">
    <location>
        <begin position="778"/>
        <end position="1329"/>
    </location>
</feature>
<dbReference type="PROSITE" id="PS50290">
    <property type="entry name" value="PI3_4_KINASE_3"/>
    <property type="match status" value="1"/>
</dbReference>
<dbReference type="FunFam" id="1.25.10.10:FF:000371">
    <property type="entry name" value="Serine/threonine-protein kinase TOR"/>
    <property type="match status" value="1"/>
</dbReference>
<dbReference type="EMBL" id="RBNI01011024">
    <property type="protein sequence ID" value="RUP43432.1"/>
    <property type="molecule type" value="Genomic_DNA"/>
</dbReference>
<dbReference type="InterPro" id="IPR024585">
    <property type="entry name" value="mTOR_dom"/>
</dbReference>
<dbReference type="Pfam" id="PF00454">
    <property type="entry name" value="PI3_PI4_kinase"/>
    <property type="match status" value="1"/>
</dbReference>
<evidence type="ECO:0000256" key="14">
    <source>
        <dbReference type="SAM" id="MobiDB-lite"/>
    </source>
</evidence>
<dbReference type="InterPro" id="IPR011989">
    <property type="entry name" value="ARM-like"/>
</dbReference>
<feature type="repeat" description="HEAT" evidence="13">
    <location>
        <begin position="239"/>
        <end position="271"/>
    </location>
</feature>
<dbReference type="GO" id="GO:0000785">
    <property type="term" value="C:chromatin"/>
    <property type="evidence" value="ECO:0007669"/>
    <property type="project" value="UniProtKB-ARBA"/>
</dbReference>
<dbReference type="InterPro" id="IPR009076">
    <property type="entry name" value="FRB_dom"/>
</dbReference>
<evidence type="ECO:0000256" key="12">
    <source>
        <dbReference type="ARBA" id="ARBA00048679"/>
    </source>
</evidence>
<evidence type="ECO:0000256" key="10">
    <source>
        <dbReference type="ARBA" id="ARBA00023306"/>
    </source>
</evidence>
<dbReference type="FunFam" id="1.20.120.150:FF:000001">
    <property type="entry name" value="Serine/threonine-protein kinase TOR"/>
    <property type="match status" value="1"/>
</dbReference>
<dbReference type="GO" id="GO:0010605">
    <property type="term" value="P:negative regulation of macromolecule metabolic process"/>
    <property type="evidence" value="ECO:0007669"/>
    <property type="project" value="UniProtKB-ARBA"/>
</dbReference>
<keyword evidence="5" id="KW-0677">Repeat</keyword>
<dbReference type="Pfam" id="PF23593">
    <property type="entry name" value="HEAT_ATR"/>
    <property type="match status" value="1"/>
</dbReference>
<evidence type="ECO:0000259" key="16">
    <source>
        <dbReference type="PROSITE" id="PS51189"/>
    </source>
</evidence>
<evidence type="ECO:0000259" key="15">
    <source>
        <dbReference type="PROSITE" id="PS50290"/>
    </source>
</evidence>
<dbReference type="GO" id="GO:0010972">
    <property type="term" value="P:negative regulation of G2/M transition of mitotic cell cycle"/>
    <property type="evidence" value="ECO:0007669"/>
    <property type="project" value="UniProtKB-ARBA"/>
</dbReference>
<dbReference type="GO" id="GO:2000243">
    <property type="term" value="P:positive regulation of reproductive process"/>
    <property type="evidence" value="ECO:0007669"/>
    <property type="project" value="UniProtKB-ARBA"/>
</dbReference>
<dbReference type="InterPro" id="IPR000403">
    <property type="entry name" value="PI3/4_kinase_cat_dom"/>
</dbReference>
<dbReference type="Gene3D" id="1.25.10.10">
    <property type="entry name" value="Leucine-rich Repeat Variant"/>
    <property type="match status" value="3"/>
</dbReference>
<feature type="non-terminal residue" evidence="18">
    <location>
        <position position="1"/>
    </location>
</feature>
<dbReference type="OrthoDB" id="381190at2759"/>
<accession>A0A433CXW4</accession>
<keyword evidence="9" id="KW-0469">Meiosis</keyword>
<keyword evidence="4" id="KW-0808">Transferase</keyword>
<dbReference type="PROSITE" id="PS00915">
    <property type="entry name" value="PI3_4_KINASE_1"/>
    <property type="match status" value="1"/>
</dbReference>
<feature type="compositionally biased region" description="Basic and acidic residues" evidence="14">
    <location>
        <begin position="1787"/>
        <end position="1805"/>
    </location>
</feature>
<dbReference type="Pfam" id="PF11865">
    <property type="entry name" value="mTOR_dom"/>
    <property type="match status" value="1"/>
</dbReference>
<keyword evidence="3" id="KW-0723">Serine/threonine-protein kinase</keyword>
<sequence length="1890" mass="215815">PNDARDVETIVLALVTLGNFDFTGHVLNEFVRDCIVTYLEDDNPDVRKAAAVTCCQLFVRDPICYQTSNHAIKVVGEVLEKLLTVGIADSDPTIRQTVLSSLDDRFDRHLAQADNVRSLFIALNDEVFAIRETAITIIGRLTLHNPAYVMPSLRKTLIQLLTELEYSSVGRNKEESARLLSLLVAASQRLIKPYVEPILKVLLPKARDSSPGVASSVLGALGELATVGGEDMMPYLDNLMPLIIDTLQDQSSSTKRDAALKTLGQLASNTGFVIEPYHKYPALLDILINILKTEQNNSIRRETVKLLGILGALDPYKHKMNLAGGSDDSLADPKSANNDLSLLMMGVGPSSEDYYPQVVIHALMKILRDPSLSTHHHAVIQAIMSMFKALGLKIVQFLPLIIPGFLSIMRTCTMGMLEFYFQQLGILVSIVKQHIRNYLNDIFALIEDYWNPTSNIQITIIALIEAVAVALDGEFKIYLPKLLPHLLQIFDADQGEKRMATLKVLHAFITFGPNIEEYMHLVVPVVVKLFEKNDAPLSLRRQAIQTIGQLCKKVNVADHASRIIHPLARILVTMPFDIRMTAMDTLCALVFQLGADYAIFIPMINKVLTKYRIQHQNYEMLVNKLLKGENLPQELGKDDRETKTEDTAAADVSAAKKLPVHQQHLKKAWEASQRSTKEDWMEWIRRLSVELLKESPSHALRACASLASVYSPLARELFNAGFVSCWGELYDQYQEELVRSLEVALISPNIPPEIIQMLLNLAEFMEHDDKALPIDIRTLGSYAQKCHAFAKALHYKEAEFHQEPTTDTIETLMSINNLLQQPDAAIGILTYAQQHHDLELKESWYEKLHRYQDALAAYERKQLEFPNSFEITLGRMRCLHSLGEWDKLSELAQEKWVHSGNDLRKAMAPFAAAAAWGLGQWELMDDYIAVMKHESPDKAFFRSILAMHRNQYNQAVMYIDQTRDLLDTELTALLGESYNRAYATVVRVQMLAELEEIICYKQFTDQPERQAAIRKTWMKRLEGCQRNVEVWQRILRVRAMVVSPKDDMDMWIKFANLCRKSGRLALSEKTIQSLTSEEYDGSGMPARPPPKVVYAHLKHMWATGVRDDTLSNLREFTANLTQDLGLNAEDMTMNQPIDPARIHGDVAEYTRLLARCYLKQGEWQMALQDDWDQETTEDILQSYLLATRFDKDWYKAWHAWALANFEVINYHGKITGDKIPSQLISTHIVPSVQGFFRSIALSKDNSLQDTLRLLTLWFKYGHQQDVSQAINEGFNTITIDTWLQVIPQLIARIHAPNANVRRLIHQLLAEIGKEHPQALVYSLTVASKSQSATRKKAALAIMDKMRMHSSVLVEQTLLVSQELIRVAILWHEMWHEGLEEASRLYFGDHNIDAMFATLEPLHMMLERGPDTLREVSFNQAFGRDLQEAQDWCRRYKDTGDMNNLNQAWELYYQVFRRIAKQLPQLTTLELQYVSPKLLNAKDLDLSVPGIYRSGEPIIKIARFVPTLTVMTSKQRPRRLTIVGSDGREYLYLLKGHEDLRQDERVMQLFGLVNTLLLNDPETFKRHLSIQRYPAIPLSPNSGLIGWVPFCDTLHTLIRDYRESRKILLNIEHRLMLQMAPDYDNLTLMQKVEVFQYALDNTTGQDLYRVLWLKSRNSEVWLDRRTNYTRSLAVMSMVGYILGLGDRHPSNLMLDQISGKVVHIDFGDCFEVAMNREKFPEKIPFRLTRMLVNAMEVSGIEGNFRTTCDNVMKVLRENKESLMAVLEAFVYDPLINWRLLTNNQPSPKQDERGRPVSKFNREEAADEDLRKFPASRKVIRTESDLVSMEENNQTQPETLNTRAIAIVNRVSNKLTGKDFKSNVVLDVPTQVDRLIQQATSLENLCQCYIGW</sequence>
<evidence type="ECO:0000256" key="5">
    <source>
        <dbReference type="ARBA" id="ARBA00022737"/>
    </source>
</evidence>
<evidence type="ECO:0000256" key="8">
    <source>
        <dbReference type="ARBA" id="ARBA00022840"/>
    </source>
</evidence>
<dbReference type="Pfam" id="PF02259">
    <property type="entry name" value="FAT"/>
    <property type="match status" value="1"/>
</dbReference>
<evidence type="ECO:0000256" key="1">
    <source>
        <dbReference type="ARBA" id="ARBA00011031"/>
    </source>
</evidence>
<dbReference type="SMART" id="SM01345">
    <property type="entry name" value="Rapamycin_bind"/>
    <property type="match status" value="1"/>
</dbReference>
<dbReference type="Gene3D" id="1.20.120.150">
    <property type="entry name" value="FKBP12-rapamycin binding domain"/>
    <property type="match status" value="1"/>
</dbReference>
<keyword evidence="6" id="KW-0547">Nucleotide-binding</keyword>
<dbReference type="GO" id="GO:0038202">
    <property type="term" value="P:TORC1 signaling"/>
    <property type="evidence" value="ECO:0007669"/>
    <property type="project" value="TreeGrafter"/>
</dbReference>
<dbReference type="InterPro" id="IPR050517">
    <property type="entry name" value="DDR_Repair_Kinase"/>
</dbReference>
<evidence type="ECO:0000259" key="17">
    <source>
        <dbReference type="PROSITE" id="PS51190"/>
    </source>
</evidence>
<dbReference type="EC" id="2.7.11.1" evidence="2"/>
<dbReference type="InterPro" id="IPR011009">
    <property type="entry name" value="Kinase-like_dom_sf"/>
</dbReference>
<dbReference type="Pfam" id="PF13513">
    <property type="entry name" value="HEAT_EZ"/>
    <property type="match status" value="1"/>
</dbReference>
<dbReference type="PROSITE" id="PS00916">
    <property type="entry name" value="PI3_4_KINASE_2"/>
    <property type="match status" value="1"/>
</dbReference>
<dbReference type="FunFam" id="3.30.1010.10:FF:000004">
    <property type="entry name" value="Serine/threonine-protein kinase TOR"/>
    <property type="match status" value="1"/>
</dbReference>
<dbReference type="InterPro" id="IPR003151">
    <property type="entry name" value="PIK-rel_kinase_FAT"/>
</dbReference>
<evidence type="ECO:0000256" key="13">
    <source>
        <dbReference type="PROSITE-ProRule" id="PRU00103"/>
    </source>
</evidence>
<dbReference type="InterPro" id="IPR026683">
    <property type="entry name" value="TOR_cat"/>
</dbReference>
<dbReference type="PANTHER" id="PTHR11139:SF9">
    <property type="entry name" value="SERINE_THREONINE-PROTEIN KINASE MTOR"/>
    <property type="match status" value="1"/>
</dbReference>
<dbReference type="FunFam" id="1.10.1070.11:FF:000007">
    <property type="entry name" value="Serine/threonine-protein kinase TOR"/>
    <property type="match status" value="1"/>
</dbReference>
<dbReference type="SUPFAM" id="SSF47212">
    <property type="entry name" value="FKBP12-rapamycin-binding domain of FKBP-rapamycin-associated protein (FRAP)"/>
    <property type="match status" value="1"/>
</dbReference>
<dbReference type="SUPFAM" id="SSF48371">
    <property type="entry name" value="ARM repeat"/>
    <property type="match status" value="1"/>
</dbReference>
<dbReference type="GO" id="GO:1901992">
    <property type="term" value="P:positive regulation of mitotic cell cycle phase transition"/>
    <property type="evidence" value="ECO:0007669"/>
    <property type="project" value="UniProtKB-ARBA"/>
</dbReference>
<dbReference type="GO" id="GO:0031932">
    <property type="term" value="C:TORC2 complex"/>
    <property type="evidence" value="ECO:0007669"/>
    <property type="project" value="TreeGrafter"/>
</dbReference>
<evidence type="ECO:0000313" key="19">
    <source>
        <dbReference type="Proteomes" id="UP000268093"/>
    </source>
</evidence>